<feature type="region of interest" description="Disordered" evidence="1">
    <location>
        <begin position="156"/>
        <end position="177"/>
    </location>
</feature>
<evidence type="ECO:0000313" key="2">
    <source>
        <dbReference type="EMBL" id="KAK4299242.1"/>
    </source>
</evidence>
<accession>A0AAE1P228</accession>
<proteinExistence type="predicted"/>
<comment type="caution">
    <text evidence="2">The sequence shown here is derived from an EMBL/GenBank/DDBJ whole genome shotgun (WGS) entry which is preliminary data.</text>
</comment>
<dbReference type="AlphaFoldDB" id="A0AAE1P228"/>
<name>A0AAE1P228_9EUCA</name>
<dbReference type="Proteomes" id="UP001292094">
    <property type="component" value="Unassembled WGS sequence"/>
</dbReference>
<evidence type="ECO:0000313" key="3">
    <source>
        <dbReference type="Proteomes" id="UP001292094"/>
    </source>
</evidence>
<sequence>MFVSRGGGGASVVVTLATTGNGDASEGVWRRKGAPPLSTIPLTSWFPPPFSSLTTSSFLLPIISFIVGSSVIPRSSHGLYSKSSPPPIPHHSGFPHSHYSPASHPPIPTTPPLLLRSPPLLTTPQTSLPLLISSPLPSSVPPLPSPVPCPYSPSSLPPILTTPQSPNVPGSHRSGKLSHPNCYITSSPLKFILPSSPQSLTFPVLIYPFPRNPQLR</sequence>
<organism evidence="2 3">
    <name type="scientific">Petrolisthes manimaculis</name>
    <dbReference type="NCBI Taxonomy" id="1843537"/>
    <lineage>
        <taxon>Eukaryota</taxon>
        <taxon>Metazoa</taxon>
        <taxon>Ecdysozoa</taxon>
        <taxon>Arthropoda</taxon>
        <taxon>Crustacea</taxon>
        <taxon>Multicrustacea</taxon>
        <taxon>Malacostraca</taxon>
        <taxon>Eumalacostraca</taxon>
        <taxon>Eucarida</taxon>
        <taxon>Decapoda</taxon>
        <taxon>Pleocyemata</taxon>
        <taxon>Anomura</taxon>
        <taxon>Galatheoidea</taxon>
        <taxon>Porcellanidae</taxon>
        <taxon>Petrolisthes</taxon>
    </lineage>
</organism>
<feature type="compositionally biased region" description="Low complexity" evidence="1">
    <location>
        <begin position="156"/>
        <end position="165"/>
    </location>
</feature>
<protein>
    <submittedName>
        <fullName evidence="2">Uncharacterized protein</fullName>
    </submittedName>
</protein>
<feature type="region of interest" description="Disordered" evidence="1">
    <location>
        <begin position="78"/>
        <end position="119"/>
    </location>
</feature>
<feature type="compositionally biased region" description="Low complexity" evidence="1">
    <location>
        <begin position="90"/>
        <end position="102"/>
    </location>
</feature>
<dbReference type="EMBL" id="JAWZYT010003277">
    <property type="protein sequence ID" value="KAK4299242.1"/>
    <property type="molecule type" value="Genomic_DNA"/>
</dbReference>
<keyword evidence="3" id="KW-1185">Reference proteome</keyword>
<evidence type="ECO:0000256" key="1">
    <source>
        <dbReference type="SAM" id="MobiDB-lite"/>
    </source>
</evidence>
<gene>
    <name evidence="2" type="ORF">Pmani_028459</name>
</gene>
<reference evidence="2" key="1">
    <citation type="submission" date="2023-11" db="EMBL/GenBank/DDBJ databases">
        <title>Genome assemblies of two species of porcelain crab, Petrolisthes cinctipes and Petrolisthes manimaculis (Anomura: Porcellanidae).</title>
        <authorList>
            <person name="Angst P."/>
        </authorList>
    </citation>
    <scope>NUCLEOTIDE SEQUENCE</scope>
    <source>
        <strain evidence="2">PB745_02</strain>
        <tissue evidence="2">Gill</tissue>
    </source>
</reference>